<dbReference type="RefSeq" id="WP_322186286.1">
    <property type="nucleotide sequence ID" value="NZ_JAXLPB010000002.1"/>
</dbReference>
<dbReference type="Proteomes" id="UP001294412">
    <property type="component" value="Unassembled WGS sequence"/>
</dbReference>
<reference evidence="1 2" key="1">
    <citation type="submission" date="2023-12" db="EMBL/GenBank/DDBJ databases">
        <title>Description of Novel Strain Fulvimarina sp. 2208YS6-2-32 isolated from Uroteuthis (Photololigo) edulis.</title>
        <authorList>
            <person name="Park J.-S."/>
        </authorList>
    </citation>
    <scope>NUCLEOTIDE SEQUENCE [LARGE SCALE GENOMIC DNA]</scope>
    <source>
        <strain evidence="1 2">2208YS6-2-32</strain>
    </source>
</reference>
<keyword evidence="2" id="KW-1185">Reference proteome</keyword>
<comment type="caution">
    <text evidence="1">The sequence shown here is derived from an EMBL/GenBank/DDBJ whole genome shotgun (WGS) entry which is preliminary data.</text>
</comment>
<organism evidence="1 2">
    <name type="scientific">Fulvimarina uroteuthidis</name>
    <dbReference type="NCBI Taxonomy" id="3098149"/>
    <lineage>
        <taxon>Bacteria</taxon>
        <taxon>Pseudomonadati</taxon>
        <taxon>Pseudomonadota</taxon>
        <taxon>Alphaproteobacteria</taxon>
        <taxon>Hyphomicrobiales</taxon>
        <taxon>Aurantimonadaceae</taxon>
        <taxon>Fulvimarina</taxon>
    </lineage>
</organism>
<proteinExistence type="predicted"/>
<protein>
    <submittedName>
        <fullName evidence="1">BrnT family toxin</fullName>
    </submittedName>
</protein>
<sequence length="96" mass="11347">MPELEWDEAKRISNMSKHGIDFALAAEFYWDVARIQPDRRGDYGEDRLSATAPLLGRLHVLVYTLRNRKVRIISLRKANKRERRVYEEAMADRTDQ</sequence>
<accession>A0ABU5I098</accession>
<name>A0ABU5I098_9HYPH</name>
<evidence type="ECO:0000313" key="2">
    <source>
        <dbReference type="Proteomes" id="UP001294412"/>
    </source>
</evidence>
<dbReference type="InterPro" id="IPR007460">
    <property type="entry name" value="BrnT_toxin"/>
</dbReference>
<gene>
    <name evidence="1" type="ORF">U0C82_06600</name>
</gene>
<dbReference type="Gene3D" id="3.10.450.530">
    <property type="entry name" value="Ribonuclease toxin, BrnT, of type II toxin-antitoxin system"/>
    <property type="match status" value="1"/>
</dbReference>
<evidence type="ECO:0000313" key="1">
    <source>
        <dbReference type="EMBL" id="MDY8108814.1"/>
    </source>
</evidence>
<dbReference type="EMBL" id="JAXLPB010000002">
    <property type="protein sequence ID" value="MDY8108814.1"/>
    <property type="molecule type" value="Genomic_DNA"/>
</dbReference>
<dbReference type="InterPro" id="IPR038573">
    <property type="entry name" value="BrnT_sf"/>
</dbReference>
<dbReference type="Pfam" id="PF04365">
    <property type="entry name" value="BrnT_toxin"/>
    <property type="match status" value="1"/>
</dbReference>